<evidence type="ECO:0000313" key="13">
    <source>
        <dbReference type="Proteomes" id="UP000322234"/>
    </source>
</evidence>
<dbReference type="GO" id="GO:0031856">
    <property type="term" value="F:parathyroid hormone receptor binding"/>
    <property type="evidence" value="ECO:0007669"/>
    <property type="project" value="TreeGrafter"/>
</dbReference>
<dbReference type="PANTHER" id="PTHR10541">
    <property type="entry name" value="PARATHYROID HORMONE"/>
    <property type="match status" value="1"/>
</dbReference>
<evidence type="ECO:0000256" key="9">
    <source>
        <dbReference type="ARBA" id="ARBA00032128"/>
    </source>
</evidence>
<dbReference type="SMART" id="SM00087">
    <property type="entry name" value="PTH"/>
    <property type="match status" value="1"/>
</dbReference>
<organism evidence="12 13">
    <name type="scientific">Bos mutus</name>
    <name type="common">wild yak</name>
    <dbReference type="NCBI Taxonomy" id="72004"/>
    <lineage>
        <taxon>Eukaryota</taxon>
        <taxon>Metazoa</taxon>
        <taxon>Chordata</taxon>
        <taxon>Craniata</taxon>
        <taxon>Vertebrata</taxon>
        <taxon>Euteleostomi</taxon>
        <taxon>Mammalia</taxon>
        <taxon>Eutheria</taxon>
        <taxon>Laurasiatheria</taxon>
        <taxon>Artiodactyla</taxon>
        <taxon>Ruminantia</taxon>
        <taxon>Pecora</taxon>
        <taxon>Bovidae</taxon>
        <taxon>Bovinae</taxon>
        <taxon>Bos</taxon>
    </lineage>
</organism>
<dbReference type="EMBL" id="VBQZ03000007">
    <property type="protein sequence ID" value="MXQ81431.1"/>
    <property type="molecule type" value="Genomic_DNA"/>
</dbReference>
<feature type="region of interest" description="Disordered" evidence="11">
    <location>
        <begin position="154"/>
        <end position="175"/>
    </location>
</feature>
<evidence type="ECO:0000256" key="11">
    <source>
        <dbReference type="SAM" id="MobiDB-lite"/>
    </source>
</evidence>
<keyword evidence="8" id="KW-0732">Signal</keyword>
<gene>
    <name evidence="12" type="ORF">E5288_WYG006025</name>
</gene>
<feature type="compositionally biased region" description="Basic and acidic residues" evidence="11">
    <location>
        <begin position="161"/>
        <end position="175"/>
    </location>
</feature>
<comment type="caution">
    <text evidence="12">The sequence shown here is derived from an EMBL/GenBank/DDBJ whole genome shotgun (WGS) entry which is preliminary data.</text>
</comment>
<dbReference type="InterPro" id="IPR001415">
    <property type="entry name" value="PTH/PTH-rel"/>
</dbReference>
<dbReference type="PROSITE" id="PS00335">
    <property type="entry name" value="PARATHYROID"/>
    <property type="match status" value="1"/>
</dbReference>
<evidence type="ECO:0000256" key="8">
    <source>
        <dbReference type="ARBA" id="ARBA00022729"/>
    </source>
</evidence>
<comment type="similarity">
    <text evidence="2">Belongs to the parathyroid hormone family.</text>
</comment>
<comment type="subunit">
    <text evidence="3">Interacts with PTH1R (via N-terminal extracellular domain).</text>
</comment>
<keyword evidence="7" id="KW-0372">Hormone</keyword>
<evidence type="ECO:0000256" key="4">
    <source>
        <dbReference type="ARBA" id="ARBA00022135"/>
    </source>
</evidence>
<dbReference type="GO" id="GO:0005615">
    <property type="term" value="C:extracellular space"/>
    <property type="evidence" value="ECO:0007669"/>
    <property type="project" value="TreeGrafter"/>
</dbReference>
<evidence type="ECO:0000256" key="5">
    <source>
        <dbReference type="ARBA" id="ARBA00022525"/>
    </source>
</evidence>
<evidence type="ECO:0000256" key="3">
    <source>
        <dbReference type="ARBA" id="ARBA00011605"/>
    </source>
</evidence>
<evidence type="ECO:0000256" key="10">
    <source>
        <dbReference type="ARBA" id="ARBA00093407"/>
    </source>
</evidence>
<evidence type="ECO:0000256" key="6">
    <source>
        <dbReference type="ARBA" id="ARBA00022685"/>
    </source>
</evidence>
<keyword evidence="6" id="KW-0165">Cleavage on pair of basic residues</keyword>
<dbReference type="PANTHER" id="PTHR10541:SF2">
    <property type="entry name" value="PARATHYROID HORMONE"/>
    <property type="match status" value="1"/>
</dbReference>
<comment type="subcellular location">
    <subcellularLocation>
        <location evidence="1">Secreted</location>
    </subcellularLocation>
</comment>
<evidence type="ECO:0000256" key="7">
    <source>
        <dbReference type="ARBA" id="ARBA00022702"/>
    </source>
</evidence>
<sequence>MGVCVLLYDPMVKIQRIGSDIICNNKKASPCGRLIYIKVTLKGLQLNLSAFSGLLNFEKASAANTFERRSYPKTCVNMMSAKDMVKVMIVMFAICFLARSDGKSVKKRAVSEIQFMHNLGKHLSSMERVEWLRKKLQDVHNFVALGASIAYRDGSSQRPRKKEDNVLVESHQKSLGEADKADVDVLIKTKPQ</sequence>
<dbReference type="GO" id="GO:0007267">
    <property type="term" value="P:cell-cell signaling"/>
    <property type="evidence" value="ECO:0007669"/>
    <property type="project" value="TreeGrafter"/>
</dbReference>
<accession>A0A6B0QXK8</accession>
<evidence type="ECO:0000256" key="1">
    <source>
        <dbReference type="ARBA" id="ARBA00004613"/>
    </source>
</evidence>
<evidence type="ECO:0000256" key="2">
    <source>
        <dbReference type="ARBA" id="ARBA00006307"/>
    </source>
</evidence>
<keyword evidence="13" id="KW-1185">Reference proteome</keyword>
<name>A0A6B0QXK8_9CETA</name>
<dbReference type="InterPro" id="IPR003625">
    <property type="entry name" value="PTH"/>
</dbReference>
<comment type="function">
    <text evidence="10">Parathyroid hormone elevates calcium level by dissolving the salts in bone and preventing their renal excretion. Acts by binding to its receptor, PTH1R, activating G protein-coupled receptor signaling. Stimulates [1-14C]-2-deoxy-D-glucose (2DG) transport and glycogen synthesis in osteoblastic cells.</text>
</comment>
<dbReference type="GO" id="GO:0006874">
    <property type="term" value="P:intracellular calcium ion homeostasis"/>
    <property type="evidence" value="ECO:0007669"/>
    <property type="project" value="InterPro"/>
</dbReference>
<dbReference type="Proteomes" id="UP000322234">
    <property type="component" value="Unassembled WGS sequence"/>
</dbReference>
<protein>
    <recommendedName>
        <fullName evidence="4">Parathyroid hormone</fullName>
    </recommendedName>
    <alternativeName>
        <fullName evidence="9">Parathyrin</fullName>
    </alternativeName>
</protein>
<evidence type="ECO:0000313" key="12">
    <source>
        <dbReference type="EMBL" id="MXQ81431.1"/>
    </source>
</evidence>
<dbReference type="Pfam" id="PF01279">
    <property type="entry name" value="Parathyroid"/>
    <property type="match status" value="1"/>
</dbReference>
<proteinExistence type="inferred from homology"/>
<reference evidence="12" key="1">
    <citation type="submission" date="2019-10" db="EMBL/GenBank/DDBJ databases">
        <title>The sequence and de novo assembly of the wild yak genome.</title>
        <authorList>
            <person name="Liu Y."/>
        </authorList>
    </citation>
    <scope>NUCLEOTIDE SEQUENCE [LARGE SCALE GENOMIC DNA]</scope>
    <source>
        <strain evidence="12">WY2019</strain>
    </source>
</reference>
<dbReference type="GO" id="GO:0005179">
    <property type="term" value="F:hormone activity"/>
    <property type="evidence" value="ECO:0007669"/>
    <property type="project" value="UniProtKB-KW"/>
</dbReference>
<keyword evidence="5" id="KW-0964">Secreted</keyword>
<dbReference type="AlphaFoldDB" id="A0A6B0QXK8"/>